<dbReference type="InParanoid" id="E3NMY6"/>
<dbReference type="AlphaFoldDB" id="E3NMY6"/>
<keyword evidence="3" id="KW-1185">Reference proteome</keyword>
<gene>
    <name evidence="2" type="ORF">CRE_01449</name>
</gene>
<evidence type="ECO:0000313" key="2">
    <source>
        <dbReference type="EMBL" id="EFP09652.1"/>
    </source>
</evidence>
<feature type="region of interest" description="Disordered" evidence="1">
    <location>
        <begin position="1"/>
        <end position="34"/>
    </location>
</feature>
<sequence>MGLIFPSKKVSSDDAAADDVQTNQSNQKGKVLGPSAIVPVAPAPVEEAQQPVEEVAVPDEEVPAPVDQDAAQPVEEHVPEDPISPLIALMVRNQHTPSPYNRAPSLTREYRRETQSFFPT</sequence>
<dbReference type="HOGENOM" id="CLU_2051827_0_0_1"/>
<dbReference type="Proteomes" id="UP000008281">
    <property type="component" value="Unassembled WGS sequence"/>
</dbReference>
<organism evidence="3">
    <name type="scientific">Caenorhabditis remanei</name>
    <name type="common">Caenorhabditis vulgaris</name>
    <dbReference type="NCBI Taxonomy" id="31234"/>
    <lineage>
        <taxon>Eukaryota</taxon>
        <taxon>Metazoa</taxon>
        <taxon>Ecdysozoa</taxon>
        <taxon>Nematoda</taxon>
        <taxon>Chromadorea</taxon>
        <taxon>Rhabditida</taxon>
        <taxon>Rhabditina</taxon>
        <taxon>Rhabditomorpha</taxon>
        <taxon>Rhabditoidea</taxon>
        <taxon>Rhabditidae</taxon>
        <taxon>Peloderinae</taxon>
        <taxon>Caenorhabditis</taxon>
    </lineage>
</organism>
<dbReference type="EMBL" id="DS269127">
    <property type="protein sequence ID" value="EFP09652.1"/>
    <property type="molecule type" value="Genomic_DNA"/>
</dbReference>
<feature type="region of interest" description="Disordered" evidence="1">
    <location>
        <begin position="95"/>
        <end position="120"/>
    </location>
</feature>
<name>E3NMY6_CAERE</name>
<evidence type="ECO:0000313" key="3">
    <source>
        <dbReference type="Proteomes" id="UP000008281"/>
    </source>
</evidence>
<evidence type="ECO:0000256" key="1">
    <source>
        <dbReference type="SAM" id="MobiDB-lite"/>
    </source>
</evidence>
<proteinExistence type="predicted"/>
<accession>E3NMY6</accession>
<protein>
    <submittedName>
        <fullName evidence="2">Uncharacterized protein</fullName>
    </submittedName>
</protein>
<reference evidence="2" key="1">
    <citation type="submission" date="2007-07" db="EMBL/GenBank/DDBJ databases">
        <title>PCAP assembly of the Caenorhabditis remanei genome.</title>
        <authorList>
            <consortium name="The Caenorhabditis remanei Sequencing Consortium"/>
            <person name="Wilson R.K."/>
        </authorList>
    </citation>
    <scope>NUCLEOTIDE SEQUENCE [LARGE SCALE GENOMIC DNA]</scope>
    <source>
        <strain evidence="2">PB4641</strain>
    </source>
</reference>